<feature type="transmembrane region" description="Helical" evidence="1">
    <location>
        <begin position="81"/>
        <end position="102"/>
    </location>
</feature>
<evidence type="ECO:0000256" key="1">
    <source>
        <dbReference type="SAM" id="Phobius"/>
    </source>
</evidence>
<dbReference type="InParanoid" id="A0A200QJ93"/>
<evidence type="ECO:0000313" key="3">
    <source>
        <dbReference type="Proteomes" id="UP000195402"/>
    </source>
</evidence>
<accession>A0A200QJ93</accession>
<dbReference type="FunCoup" id="A0A200QJ93">
    <property type="interactions" value="991"/>
</dbReference>
<dbReference type="OrthoDB" id="1934999at2759"/>
<keyword evidence="1" id="KW-1133">Transmembrane helix</keyword>
<dbReference type="AlphaFoldDB" id="A0A200QJ93"/>
<reference evidence="2 3" key="1">
    <citation type="journal article" date="2017" name="Mol. Plant">
        <title>The Genome of Medicinal Plant Macleaya cordata Provides New Insights into Benzylisoquinoline Alkaloids Metabolism.</title>
        <authorList>
            <person name="Liu X."/>
            <person name="Liu Y."/>
            <person name="Huang P."/>
            <person name="Ma Y."/>
            <person name="Qing Z."/>
            <person name="Tang Q."/>
            <person name="Cao H."/>
            <person name="Cheng P."/>
            <person name="Zheng Y."/>
            <person name="Yuan Z."/>
            <person name="Zhou Y."/>
            <person name="Liu J."/>
            <person name="Tang Z."/>
            <person name="Zhuo Y."/>
            <person name="Zhang Y."/>
            <person name="Yu L."/>
            <person name="Huang J."/>
            <person name="Yang P."/>
            <person name="Peng Q."/>
            <person name="Zhang J."/>
            <person name="Jiang W."/>
            <person name="Zhang Z."/>
            <person name="Lin K."/>
            <person name="Ro D.K."/>
            <person name="Chen X."/>
            <person name="Xiong X."/>
            <person name="Shang Y."/>
            <person name="Huang S."/>
            <person name="Zeng J."/>
        </authorList>
    </citation>
    <scope>NUCLEOTIDE SEQUENCE [LARGE SCALE GENOMIC DNA]</scope>
    <source>
        <strain evidence="3">cv. BLH2017</strain>
        <tissue evidence="2">Root</tissue>
    </source>
</reference>
<keyword evidence="3" id="KW-1185">Reference proteome</keyword>
<feature type="transmembrane region" description="Helical" evidence="1">
    <location>
        <begin position="142"/>
        <end position="162"/>
    </location>
</feature>
<name>A0A200QJ93_MACCD</name>
<proteinExistence type="predicted"/>
<protein>
    <submittedName>
        <fullName evidence="2">Uncharacterized protein</fullName>
    </submittedName>
</protein>
<dbReference type="EMBL" id="MVGT01001900">
    <property type="protein sequence ID" value="OVA10511.1"/>
    <property type="molecule type" value="Genomic_DNA"/>
</dbReference>
<evidence type="ECO:0000313" key="2">
    <source>
        <dbReference type="EMBL" id="OVA10511.1"/>
    </source>
</evidence>
<organism evidence="2 3">
    <name type="scientific">Macleaya cordata</name>
    <name type="common">Five-seeded plume-poppy</name>
    <name type="synonym">Bocconia cordata</name>
    <dbReference type="NCBI Taxonomy" id="56857"/>
    <lineage>
        <taxon>Eukaryota</taxon>
        <taxon>Viridiplantae</taxon>
        <taxon>Streptophyta</taxon>
        <taxon>Embryophyta</taxon>
        <taxon>Tracheophyta</taxon>
        <taxon>Spermatophyta</taxon>
        <taxon>Magnoliopsida</taxon>
        <taxon>Ranunculales</taxon>
        <taxon>Papaveraceae</taxon>
        <taxon>Papaveroideae</taxon>
        <taxon>Macleaya</taxon>
    </lineage>
</organism>
<dbReference type="PANTHER" id="PTHR36000">
    <property type="entry name" value="DEFECTIVE 1273 PROTEIN, PUTATIVE-RELATED"/>
    <property type="match status" value="1"/>
</dbReference>
<keyword evidence="1" id="KW-0812">Transmembrane</keyword>
<gene>
    <name evidence="2" type="ORF">BVC80_8985g48</name>
</gene>
<dbReference type="PANTHER" id="PTHR36000:SF2">
    <property type="entry name" value="DEFECTIVE 1273 PROTEIN, PUTATIVE-RELATED"/>
    <property type="match status" value="1"/>
</dbReference>
<dbReference type="Proteomes" id="UP000195402">
    <property type="component" value="Unassembled WGS sequence"/>
</dbReference>
<comment type="caution">
    <text evidence="2">The sequence shown here is derived from an EMBL/GenBank/DDBJ whole genome shotgun (WGS) entry which is preliminary data.</text>
</comment>
<sequence>MTAGESDGPGKLNLDHAMDGARKVWESFPQPVKTFPWIKVAENFLQLVNDLLYELVRYLFVPLLAVTSLSEMSYCAHERKLVLIPIPLLAGIAVAGVLRGTALELSPSLKEAEFPWHLAAMVFFFTLLKLPGPYYPYWGRIFIPHFANGGLLMTLWLGFMWYKRVKEAPETSPRQNSVNDNQSEQKI</sequence>
<keyword evidence="1" id="KW-0472">Membrane</keyword>
<dbReference type="OMA" id="FAILWYR"/>
<dbReference type="STRING" id="56857.A0A200QJ93"/>